<protein>
    <submittedName>
        <fullName evidence="2">Uncharacterized protein</fullName>
    </submittedName>
</protein>
<comment type="caution">
    <text evidence="2">The sequence shown here is derived from an EMBL/GenBank/DDBJ whole genome shotgun (WGS) entry which is preliminary data.</text>
</comment>
<name>A0A9P8XVZ2_9PEZI</name>
<dbReference type="Proteomes" id="UP000756346">
    <property type="component" value="Unassembled WGS sequence"/>
</dbReference>
<dbReference type="EMBL" id="JAGTJQ010000010">
    <property type="protein sequence ID" value="KAH7021154.1"/>
    <property type="molecule type" value="Genomic_DNA"/>
</dbReference>
<reference evidence="2" key="1">
    <citation type="journal article" date="2021" name="Nat. Commun.">
        <title>Genetic determinants of endophytism in the Arabidopsis root mycobiome.</title>
        <authorList>
            <person name="Mesny F."/>
            <person name="Miyauchi S."/>
            <person name="Thiergart T."/>
            <person name="Pickel B."/>
            <person name="Atanasova L."/>
            <person name="Karlsson M."/>
            <person name="Huettel B."/>
            <person name="Barry K.W."/>
            <person name="Haridas S."/>
            <person name="Chen C."/>
            <person name="Bauer D."/>
            <person name="Andreopoulos W."/>
            <person name="Pangilinan J."/>
            <person name="LaButti K."/>
            <person name="Riley R."/>
            <person name="Lipzen A."/>
            <person name="Clum A."/>
            <person name="Drula E."/>
            <person name="Henrissat B."/>
            <person name="Kohler A."/>
            <person name="Grigoriev I.V."/>
            <person name="Martin F.M."/>
            <person name="Hacquard S."/>
        </authorList>
    </citation>
    <scope>NUCLEOTIDE SEQUENCE</scope>
    <source>
        <strain evidence="2">MPI-CAGE-CH-0230</strain>
    </source>
</reference>
<sequence length="159" mass="17793">MCPRKRRSNGGRRPVNRQSRSDELRRMLAHCRWVCIRAQKEMSIVPLRRLGSLPAITSLSRQQLTGPWSLHSPRNRGHFSEALSPWGSRAACSITCRELARGGPILEDLEAEHACRTRTTCNQPLRSLVMSTGAALKLVVTLMVTNAAPRVISRWNGKA</sequence>
<gene>
    <name evidence="2" type="ORF">B0I36DRAFT_353853</name>
</gene>
<accession>A0A9P8XVZ2</accession>
<dbReference type="RefSeq" id="XP_046007355.1">
    <property type="nucleotide sequence ID" value="XM_046157245.1"/>
</dbReference>
<dbReference type="AlphaFoldDB" id="A0A9P8XVZ2"/>
<evidence type="ECO:0000256" key="1">
    <source>
        <dbReference type="SAM" id="MobiDB-lite"/>
    </source>
</evidence>
<feature type="compositionally biased region" description="Basic residues" evidence="1">
    <location>
        <begin position="1"/>
        <end position="10"/>
    </location>
</feature>
<proteinExistence type="predicted"/>
<evidence type="ECO:0000313" key="3">
    <source>
        <dbReference type="Proteomes" id="UP000756346"/>
    </source>
</evidence>
<keyword evidence="3" id="KW-1185">Reference proteome</keyword>
<dbReference type="GeneID" id="70186791"/>
<feature type="region of interest" description="Disordered" evidence="1">
    <location>
        <begin position="1"/>
        <end position="21"/>
    </location>
</feature>
<organism evidence="2 3">
    <name type="scientific">Microdochium trichocladiopsis</name>
    <dbReference type="NCBI Taxonomy" id="1682393"/>
    <lineage>
        <taxon>Eukaryota</taxon>
        <taxon>Fungi</taxon>
        <taxon>Dikarya</taxon>
        <taxon>Ascomycota</taxon>
        <taxon>Pezizomycotina</taxon>
        <taxon>Sordariomycetes</taxon>
        <taxon>Xylariomycetidae</taxon>
        <taxon>Xylariales</taxon>
        <taxon>Microdochiaceae</taxon>
        <taxon>Microdochium</taxon>
    </lineage>
</organism>
<evidence type="ECO:0000313" key="2">
    <source>
        <dbReference type="EMBL" id="KAH7021154.1"/>
    </source>
</evidence>